<comment type="caution">
    <text evidence="1">The sequence shown here is derived from an EMBL/GenBank/DDBJ whole genome shotgun (WGS) entry which is preliminary data.</text>
</comment>
<evidence type="ECO:0000313" key="2">
    <source>
        <dbReference type="Proteomes" id="UP000667802"/>
    </source>
</evidence>
<keyword evidence="2" id="KW-1185">Reference proteome</keyword>
<name>A0AAP5IFH3_9CYAN</name>
<organism evidence="1 2">
    <name type="scientific">Aetokthonos hydrillicola Thurmond2011</name>
    <dbReference type="NCBI Taxonomy" id="2712845"/>
    <lineage>
        <taxon>Bacteria</taxon>
        <taxon>Bacillati</taxon>
        <taxon>Cyanobacteriota</taxon>
        <taxon>Cyanophyceae</taxon>
        <taxon>Nostocales</taxon>
        <taxon>Hapalosiphonaceae</taxon>
        <taxon>Aetokthonos</taxon>
    </lineage>
</organism>
<gene>
    <name evidence="1" type="ORF">G7B40_037985</name>
</gene>
<dbReference type="EMBL" id="JAALHA020000032">
    <property type="protein sequence ID" value="MDR9900299.1"/>
    <property type="molecule type" value="Genomic_DNA"/>
</dbReference>
<dbReference type="InterPro" id="IPR027417">
    <property type="entry name" value="P-loop_NTPase"/>
</dbReference>
<dbReference type="GO" id="GO:0005524">
    <property type="term" value="F:ATP binding"/>
    <property type="evidence" value="ECO:0007669"/>
    <property type="project" value="UniProtKB-KW"/>
</dbReference>
<dbReference type="RefSeq" id="WP_208344824.1">
    <property type="nucleotide sequence ID" value="NZ_CAWQFN010000543.1"/>
</dbReference>
<dbReference type="Gene3D" id="3.40.50.300">
    <property type="entry name" value="P-loop containing nucleotide triphosphate hydrolases"/>
    <property type="match status" value="1"/>
</dbReference>
<proteinExistence type="predicted"/>
<dbReference type="Pfam" id="PF13479">
    <property type="entry name" value="AAA_24"/>
    <property type="match status" value="1"/>
</dbReference>
<keyword evidence="1" id="KW-0547">Nucleotide-binding</keyword>
<dbReference type="Proteomes" id="UP000667802">
    <property type="component" value="Unassembled WGS sequence"/>
</dbReference>
<protein>
    <submittedName>
        <fullName evidence="1">ATP-binding protein</fullName>
    </submittedName>
</protein>
<reference evidence="2" key="1">
    <citation type="journal article" date="2021" name="Science">
        <title>Hunting the eagle killer: A cyanobacterial neurotoxin causes vacuolar myelinopathy.</title>
        <authorList>
            <person name="Breinlinger S."/>
            <person name="Phillips T.J."/>
            <person name="Haram B.N."/>
            <person name="Mares J."/>
            <person name="Martinez Yerena J.A."/>
            <person name="Hrouzek P."/>
            <person name="Sobotka R."/>
            <person name="Henderson W.M."/>
            <person name="Schmieder P."/>
            <person name="Williams S.M."/>
            <person name="Lauderdale J.D."/>
            <person name="Wilde H.D."/>
            <person name="Gerrin W."/>
            <person name="Kust A."/>
            <person name="Washington J.W."/>
            <person name="Wagner C."/>
            <person name="Geier B."/>
            <person name="Liebeke M."/>
            <person name="Enke H."/>
            <person name="Niedermeyer T.H.J."/>
            <person name="Wilde S.B."/>
        </authorList>
    </citation>
    <scope>NUCLEOTIDE SEQUENCE [LARGE SCALE GENOMIC DNA]</scope>
    <source>
        <strain evidence="2">Thurmond2011</strain>
    </source>
</reference>
<accession>A0AAP5IFH3</accession>
<sequence length="334" mass="37009">MFKRATKSQIKIRLALSGASGSGKTFSALSVASHISNKVAVIDTERGSASRYADLFNFDVCELDNHHPAKYIDAIKAAEAAGYEVIIIDSLSHAWYAELELVDQAKNSFTAWKDVRPLERRLLDTIVRCNSHVIATMRSKTEWDTSQKDANGKMKPVKIGTAAIQVSGIEYEFDIAGELSAEHILWISKSRCPELQDTSWLKPGSELAVVLKRWIGTSPVPSTTAANSNPNNERVKQIRTLLGIDGKAVLEWLKTEKVANSPAELETKQVDELVQWMAVQWAAKQGMQHNHAANSFNKHVGAMVQQGYEEIEAIQAWMQHVQQQAEQKVSVSVG</sequence>
<dbReference type="SUPFAM" id="SSF52540">
    <property type="entry name" value="P-loop containing nucleoside triphosphate hydrolases"/>
    <property type="match status" value="1"/>
</dbReference>
<keyword evidence="1" id="KW-0067">ATP-binding</keyword>
<evidence type="ECO:0000313" key="1">
    <source>
        <dbReference type="EMBL" id="MDR9900299.1"/>
    </source>
</evidence>
<dbReference type="AlphaFoldDB" id="A0AAP5IFH3"/>